<proteinExistence type="predicted"/>
<dbReference type="EMBL" id="AP025314">
    <property type="protein sequence ID" value="BDD08036.1"/>
    <property type="molecule type" value="Genomic_DNA"/>
</dbReference>
<dbReference type="Proteomes" id="UP001348817">
    <property type="component" value="Chromosome"/>
</dbReference>
<evidence type="ECO:0008006" key="3">
    <source>
        <dbReference type="Google" id="ProtNLM"/>
    </source>
</evidence>
<organism evidence="1 2">
    <name type="scientific">Fulvitalea axinellae</name>
    <dbReference type="NCBI Taxonomy" id="1182444"/>
    <lineage>
        <taxon>Bacteria</taxon>
        <taxon>Pseudomonadati</taxon>
        <taxon>Bacteroidota</taxon>
        <taxon>Cytophagia</taxon>
        <taxon>Cytophagales</taxon>
        <taxon>Persicobacteraceae</taxon>
        <taxon>Fulvitalea</taxon>
    </lineage>
</organism>
<name>A0AAU9D5F3_9BACT</name>
<dbReference type="AlphaFoldDB" id="A0AAU9D5F3"/>
<reference evidence="1 2" key="1">
    <citation type="submission" date="2021-12" db="EMBL/GenBank/DDBJ databases">
        <title>Genome sequencing of bacteria with rrn-lacking chromosome and rrn-plasmid.</title>
        <authorList>
            <person name="Anda M."/>
            <person name="Iwasaki W."/>
        </authorList>
    </citation>
    <scope>NUCLEOTIDE SEQUENCE [LARGE SCALE GENOMIC DNA]</scope>
    <source>
        <strain evidence="1 2">DSM 100852</strain>
    </source>
</reference>
<evidence type="ECO:0000313" key="2">
    <source>
        <dbReference type="Proteomes" id="UP001348817"/>
    </source>
</evidence>
<protein>
    <recommendedName>
        <fullName evidence="3">SMI1/KNR4 family protein</fullName>
    </recommendedName>
</protein>
<evidence type="ECO:0000313" key="1">
    <source>
        <dbReference type="EMBL" id="BDD08036.1"/>
    </source>
</evidence>
<accession>A0AAU9D5F3</accession>
<sequence>MMNEPLVLEKITDPISDNYFENQFFEECKLLKESEGISCKNGVQISQDLLECSVLGEWRSWVDMYQRTVSEGRFPFLWPFQQDGISFDFAEELDELDKNNKYFSLGCDPSGDWYVMTGETGPEVYLCDQYDYGVYDYWATPNHLLAWAVRVVLADEHKISPLEIKSRFDQRENRIDDKTLERIMEEL</sequence>
<gene>
    <name evidence="1" type="ORF">FUAX_04680</name>
</gene>
<dbReference type="KEGG" id="fax:FUAX_04680"/>
<keyword evidence="2" id="KW-1185">Reference proteome</keyword>